<dbReference type="InterPro" id="IPR036514">
    <property type="entry name" value="SGNH_hydro_sf"/>
</dbReference>
<organism evidence="1 2">
    <name type="scientific">Armatimonas rosea</name>
    <dbReference type="NCBI Taxonomy" id="685828"/>
    <lineage>
        <taxon>Bacteria</taxon>
        <taxon>Bacillati</taxon>
        <taxon>Armatimonadota</taxon>
        <taxon>Armatimonadia</taxon>
        <taxon>Armatimonadales</taxon>
        <taxon>Armatimonadaceae</taxon>
        <taxon>Armatimonas</taxon>
    </lineage>
</organism>
<dbReference type="AlphaFoldDB" id="A0A7W9SW27"/>
<evidence type="ECO:0000313" key="2">
    <source>
        <dbReference type="Proteomes" id="UP000520814"/>
    </source>
</evidence>
<accession>A0A7W9SW27</accession>
<reference evidence="1 2" key="1">
    <citation type="submission" date="2020-08" db="EMBL/GenBank/DDBJ databases">
        <title>Genomic Encyclopedia of Type Strains, Phase IV (KMG-IV): sequencing the most valuable type-strain genomes for metagenomic binning, comparative biology and taxonomic classification.</title>
        <authorList>
            <person name="Goeker M."/>
        </authorList>
    </citation>
    <scope>NUCLEOTIDE SEQUENCE [LARGE SCALE GENOMIC DNA]</scope>
    <source>
        <strain evidence="1 2">DSM 23562</strain>
    </source>
</reference>
<dbReference type="Proteomes" id="UP000520814">
    <property type="component" value="Unassembled WGS sequence"/>
</dbReference>
<dbReference type="RefSeq" id="WP_184203372.1">
    <property type="nucleotide sequence ID" value="NZ_JACHGW010000006.1"/>
</dbReference>
<keyword evidence="2" id="KW-1185">Reference proteome</keyword>
<dbReference type="SUPFAM" id="SSF52266">
    <property type="entry name" value="SGNH hydrolase"/>
    <property type="match status" value="1"/>
</dbReference>
<protein>
    <submittedName>
        <fullName evidence="1">Uncharacterized protein</fullName>
    </submittedName>
</protein>
<proteinExistence type="predicted"/>
<gene>
    <name evidence="1" type="ORF">HNQ39_005108</name>
</gene>
<sequence>MPSNLFDLTHANASWFGRRNQNDYEIYLDAGKRIKFAFTGTTCRIFAKSDYADGVTKGFAVSVNGGAWTLYGPTTFGSGTVIANVAEGTHTIEIDGDYNNAGAGTLKLRRFVDGGAVEITGAAPSVQYAAGFGRVRHFGNTDTDPLRQLAGWMSLTGSVLNFDTLVSGLNAGSQIRIRTADRYLYCYYTSRGNAPEVCVFDGRTSTRGAILAYGTLASSTEDAVMVLDTGLTDGVARDLVLGVGGVPPASIGTEGTGLLTLGADWPIAASLGTSLTVTAKPSVPAFNQSSKSWPNQVGVRFGWLVVNFGVGGSSLSDYGGLISGGAPNALGRDREDEVATLGSSIVLTNHYVNDAHAASQGAAITPTMFGGQMQAHLTALTAMPFVQKVYALGGETAYESGLRSTWLPKISQAVAAVNTANGDTRCTYLSTDAFYASVDLYDGVHPTVVGADQIADGVETVLRATLDNTPPALLIASTDEGGVQVSLGFDEAMASGYDGLTVKINGSAASVLSYAWNGQKTILTLTMARGITSTDVVTLDYAPGTLTDFAGNALASFTGHSVSNNSTVSGGGGSDVAFIATPMEISWAGKCKCSVIELRAGDCVPKRLHLTDANGAPVSVATGTLTAKFVQAGVVKVPSLTITTIVADEGFLNVKLDTRTGLTGVASCDLVIQWTDGTTVLLFEAPVRIG</sequence>
<evidence type="ECO:0000313" key="1">
    <source>
        <dbReference type="EMBL" id="MBB6053274.1"/>
    </source>
</evidence>
<dbReference type="EMBL" id="JACHGW010000006">
    <property type="protein sequence ID" value="MBB6053274.1"/>
    <property type="molecule type" value="Genomic_DNA"/>
</dbReference>
<name>A0A7W9SW27_ARMRO</name>
<dbReference type="Gene3D" id="2.60.120.260">
    <property type="entry name" value="Galactose-binding domain-like"/>
    <property type="match status" value="1"/>
</dbReference>
<dbReference type="Gene3D" id="3.40.50.1110">
    <property type="entry name" value="SGNH hydrolase"/>
    <property type="match status" value="1"/>
</dbReference>
<comment type="caution">
    <text evidence="1">The sequence shown here is derived from an EMBL/GenBank/DDBJ whole genome shotgun (WGS) entry which is preliminary data.</text>
</comment>